<evidence type="ECO:0000256" key="7">
    <source>
        <dbReference type="ARBA" id="ARBA00022840"/>
    </source>
</evidence>
<comment type="catalytic activity">
    <reaction evidence="9 10 11">
        <text>adenosine(37) in tRNA + dimethylallyl diphosphate = N(6)-dimethylallyladenosine(37) in tRNA + diphosphate</text>
        <dbReference type="Rhea" id="RHEA:26482"/>
        <dbReference type="Rhea" id="RHEA-COMP:10162"/>
        <dbReference type="Rhea" id="RHEA-COMP:10375"/>
        <dbReference type="ChEBI" id="CHEBI:33019"/>
        <dbReference type="ChEBI" id="CHEBI:57623"/>
        <dbReference type="ChEBI" id="CHEBI:74411"/>
        <dbReference type="ChEBI" id="CHEBI:74415"/>
        <dbReference type="EC" id="2.5.1.75"/>
    </reaction>
</comment>
<keyword evidence="5 10" id="KW-0819">tRNA processing</keyword>
<evidence type="ECO:0000256" key="4">
    <source>
        <dbReference type="ARBA" id="ARBA00022679"/>
    </source>
</evidence>
<keyword evidence="8 10" id="KW-0460">Magnesium</keyword>
<dbReference type="PANTHER" id="PTHR11088:SF60">
    <property type="entry name" value="TRNA DIMETHYLALLYLTRANSFERASE"/>
    <property type="match status" value="1"/>
</dbReference>
<proteinExistence type="inferred from homology"/>
<accession>A0A1H2SMK5</accession>
<sequence length="322" mass="36009">MKRISIVCIVGPTAIGKSDLAVAVAKRYGGEVVSADSMQVYRGMDIGTAKLTKAEMEDVVHHLIDIVDPADKYTVARWKHAADEVILDVAGRGHLPVVCGGTGLYIRALTDDLDFVDAPETDEIRAHWQQYLAEHGPRALYEVLQQRDPARAEQLHPNDVKRVIRALEVADAAGAPMSANYDWSVRGGRYRTLLIGLTMERDALYRRVDQRVLHMWQAGLPNEVRRLLASGLSPSATSLQAIGYKEVVAMLAGEVGELETIATIQRNTRRFVKRQLSWFRRDPRVVWFEKTESGDFASGEETRLWSTIDDFLKENSQSPPNT</sequence>
<evidence type="ECO:0000256" key="6">
    <source>
        <dbReference type="ARBA" id="ARBA00022741"/>
    </source>
</evidence>
<keyword evidence="6 10" id="KW-0547">Nucleotide-binding</keyword>
<dbReference type="RefSeq" id="WP_074692393.1">
    <property type="nucleotide sequence ID" value="NZ_FNOJ01000004.1"/>
</dbReference>
<feature type="region of interest" description="Interaction with substrate tRNA" evidence="10">
    <location>
        <begin position="36"/>
        <end position="39"/>
    </location>
</feature>
<dbReference type="Proteomes" id="UP000182589">
    <property type="component" value="Unassembled WGS sequence"/>
</dbReference>
<feature type="binding site" evidence="10">
    <location>
        <begin position="11"/>
        <end position="18"/>
    </location>
    <ligand>
        <name>ATP</name>
        <dbReference type="ChEBI" id="CHEBI:30616"/>
    </ligand>
</feature>
<evidence type="ECO:0000256" key="1">
    <source>
        <dbReference type="ARBA" id="ARBA00001946"/>
    </source>
</evidence>
<evidence type="ECO:0000256" key="5">
    <source>
        <dbReference type="ARBA" id="ARBA00022694"/>
    </source>
</evidence>
<evidence type="ECO:0000256" key="10">
    <source>
        <dbReference type="HAMAP-Rule" id="MF_00185"/>
    </source>
</evidence>
<dbReference type="NCBIfam" id="TIGR00174">
    <property type="entry name" value="miaA"/>
    <property type="match status" value="1"/>
</dbReference>
<dbReference type="InterPro" id="IPR027417">
    <property type="entry name" value="P-loop_NTPase"/>
</dbReference>
<dbReference type="STRING" id="89784.SAMN04489725_104136"/>
<dbReference type="EMBL" id="FNOJ01000004">
    <property type="protein sequence ID" value="SDW32695.1"/>
    <property type="molecule type" value="Genomic_DNA"/>
</dbReference>
<evidence type="ECO:0000313" key="14">
    <source>
        <dbReference type="EMBL" id="SDW32695.1"/>
    </source>
</evidence>
<dbReference type="InterPro" id="IPR018022">
    <property type="entry name" value="IPT"/>
</dbReference>
<dbReference type="GO" id="GO:0052381">
    <property type="term" value="F:tRNA dimethylallyltransferase activity"/>
    <property type="evidence" value="ECO:0007669"/>
    <property type="project" value="UniProtKB-UniRule"/>
</dbReference>
<comment type="function">
    <text evidence="2 10 12">Catalyzes the transfer of a dimethylallyl group onto the adenine at position 37 in tRNAs that read codons beginning with uridine, leading to the formation of N6-(dimethylallyl)adenosine (i(6)A).</text>
</comment>
<dbReference type="Pfam" id="PF01715">
    <property type="entry name" value="IPPT"/>
    <property type="match status" value="1"/>
</dbReference>
<keyword evidence="4 10" id="KW-0808">Transferase</keyword>
<comment type="cofactor">
    <cofactor evidence="1 10">
        <name>Mg(2+)</name>
        <dbReference type="ChEBI" id="CHEBI:18420"/>
    </cofactor>
</comment>
<dbReference type="PANTHER" id="PTHR11088">
    <property type="entry name" value="TRNA DIMETHYLALLYLTRANSFERASE"/>
    <property type="match status" value="1"/>
</dbReference>
<organism evidence="14 15">
    <name type="scientific">Alicyclobacillus hesperidum</name>
    <dbReference type="NCBI Taxonomy" id="89784"/>
    <lineage>
        <taxon>Bacteria</taxon>
        <taxon>Bacillati</taxon>
        <taxon>Bacillota</taxon>
        <taxon>Bacilli</taxon>
        <taxon>Bacillales</taxon>
        <taxon>Alicyclobacillaceae</taxon>
        <taxon>Alicyclobacillus</taxon>
    </lineage>
</organism>
<evidence type="ECO:0000256" key="12">
    <source>
        <dbReference type="RuleBase" id="RU003784"/>
    </source>
</evidence>
<dbReference type="Gene3D" id="3.40.50.300">
    <property type="entry name" value="P-loop containing nucleotide triphosphate hydrolases"/>
    <property type="match status" value="1"/>
</dbReference>
<evidence type="ECO:0000256" key="13">
    <source>
        <dbReference type="RuleBase" id="RU003785"/>
    </source>
</evidence>
<protein>
    <recommendedName>
        <fullName evidence="10">tRNA dimethylallyltransferase</fullName>
        <ecNumber evidence="10">2.5.1.75</ecNumber>
    </recommendedName>
    <alternativeName>
        <fullName evidence="10">Dimethylallyl diphosphate:tRNA dimethylallyltransferase</fullName>
        <shortName evidence="10">DMAPP:tRNA dimethylallyltransferase</shortName>
        <shortName evidence="10">DMATase</shortName>
    </alternativeName>
    <alternativeName>
        <fullName evidence="10">Isopentenyl-diphosphate:tRNA isopentenyltransferase</fullName>
        <shortName evidence="10">IPP transferase</shortName>
        <shortName evidence="10">IPPT</shortName>
        <shortName evidence="10">IPTase</shortName>
    </alternativeName>
</protein>
<evidence type="ECO:0000256" key="8">
    <source>
        <dbReference type="ARBA" id="ARBA00022842"/>
    </source>
</evidence>
<dbReference type="EC" id="2.5.1.75" evidence="10"/>
<name>A0A1H2SMK5_9BACL</name>
<feature type="site" description="Interaction with substrate tRNA" evidence="10">
    <location>
        <position position="102"/>
    </location>
</feature>
<reference evidence="15" key="1">
    <citation type="submission" date="2016-10" db="EMBL/GenBank/DDBJ databases">
        <authorList>
            <person name="Varghese N."/>
        </authorList>
    </citation>
    <scope>NUCLEOTIDE SEQUENCE [LARGE SCALE GENOMIC DNA]</scope>
    <source>
        <strain evidence="15">DSM 12489</strain>
    </source>
</reference>
<dbReference type="GO" id="GO:0005524">
    <property type="term" value="F:ATP binding"/>
    <property type="evidence" value="ECO:0007669"/>
    <property type="project" value="UniProtKB-UniRule"/>
</dbReference>
<feature type="site" description="Interaction with substrate tRNA" evidence="10">
    <location>
        <position position="125"/>
    </location>
</feature>
<evidence type="ECO:0000256" key="3">
    <source>
        <dbReference type="ARBA" id="ARBA00005842"/>
    </source>
</evidence>
<evidence type="ECO:0000256" key="11">
    <source>
        <dbReference type="RuleBase" id="RU003783"/>
    </source>
</evidence>
<dbReference type="HAMAP" id="MF_00185">
    <property type="entry name" value="IPP_trans"/>
    <property type="match status" value="1"/>
</dbReference>
<keyword evidence="15" id="KW-1185">Reference proteome</keyword>
<comment type="subunit">
    <text evidence="10">Monomer.</text>
</comment>
<comment type="caution">
    <text evidence="10">Lacks conserved residue(s) required for the propagation of feature annotation.</text>
</comment>
<evidence type="ECO:0000256" key="2">
    <source>
        <dbReference type="ARBA" id="ARBA00003213"/>
    </source>
</evidence>
<evidence type="ECO:0000313" key="15">
    <source>
        <dbReference type="Proteomes" id="UP000182589"/>
    </source>
</evidence>
<dbReference type="InterPro" id="IPR039657">
    <property type="entry name" value="Dimethylallyltransferase"/>
</dbReference>
<dbReference type="Gene3D" id="1.10.20.140">
    <property type="match status" value="1"/>
</dbReference>
<gene>
    <name evidence="10" type="primary">miaA</name>
    <name evidence="14" type="ORF">SAMN04489725_104136</name>
</gene>
<comment type="similarity">
    <text evidence="3 10 13">Belongs to the IPP transferase family.</text>
</comment>
<keyword evidence="7 10" id="KW-0067">ATP-binding</keyword>
<dbReference type="SUPFAM" id="SSF52540">
    <property type="entry name" value="P-loop containing nucleoside triphosphate hydrolases"/>
    <property type="match status" value="1"/>
</dbReference>
<dbReference type="GO" id="GO:0006400">
    <property type="term" value="P:tRNA modification"/>
    <property type="evidence" value="ECO:0007669"/>
    <property type="project" value="TreeGrafter"/>
</dbReference>
<feature type="binding site" evidence="10">
    <location>
        <begin position="13"/>
        <end position="18"/>
    </location>
    <ligand>
        <name>substrate</name>
    </ligand>
</feature>
<evidence type="ECO:0000256" key="9">
    <source>
        <dbReference type="ARBA" id="ARBA00049563"/>
    </source>
</evidence>
<dbReference type="AlphaFoldDB" id="A0A1H2SMK5"/>